<dbReference type="RefSeq" id="WP_289510547.1">
    <property type="nucleotide sequence ID" value="NZ_JAUDEA010000002.1"/>
</dbReference>
<dbReference type="PROSITE" id="PS00878">
    <property type="entry name" value="ODR_DC_2_1"/>
    <property type="match status" value="1"/>
</dbReference>
<dbReference type="EMBL" id="JAUDEA010000002">
    <property type="protein sequence ID" value="MDM8270446.1"/>
    <property type="molecule type" value="Genomic_DNA"/>
</dbReference>
<protein>
    <submittedName>
        <fullName evidence="8">Diaminopimelate decarboxylase</fullName>
        <ecNumber evidence="8">4.1.1.20</ecNumber>
    </submittedName>
</protein>
<evidence type="ECO:0000256" key="3">
    <source>
        <dbReference type="ARBA" id="ARBA00022898"/>
    </source>
</evidence>
<dbReference type="Proteomes" id="UP001529256">
    <property type="component" value="Unassembled WGS sequence"/>
</dbReference>
<organism evidence="8 9">
    <name type="scientific">Thermophilibacter provencensis</name>
    <dbReference type="NCBI Taxonomy" id="1852386"/>
    <lineage>
        <taxon>Bacteria</taxon>
        <taxon>Bacillati</taxon>
        <taxon>Actinomycetota</taxon>
        <taxon>Coriobacteriia</taxon>
        <taxon>Coriobacteriales</taxon>
        <taxon>Atopobiaceae</taxon>
        <taxon>Thermophilibacter</taxon>
    </lineage>
</organism>
<dbReference type="PRINTS" id="PR01181">
    <property type="entry name" value="DAPDCRBXLASE"/>
</dbReference>
<dbReference type="InterPro" id="IPR009006">
    <property type="entry name" value="Ala_racemase/Decarboxylase_C"/>
</dbReference>
<gene>
    <name evidence="8" type="ORF">QUW25_01910</name>
</gene>
<keyword evidence="4 8" id="KW-0456">Lyase</keyword>
<name>A0ABT7V1U8_9ACTN</name>
<dbReference type="InterPro" id="IPR029066">
    <property type="entry name" value="PLP-binding_barrel"/>
</dbReference>
<comment type="caution">
    <text evidence="8">The sequence shown here is derived from an EMBL/GenBank/DDBJ whole genome shotgun (WGS) entry which is preliminary data.</text>
</comment>
<evidence type="ECO:0000256" key="2">
    <source>
        <dbReference type="ARBA" id="ARBA00022793"/>
    </source>
</evidence>
<sequence>MKQPFVTKDQLVDIAERYPTPFHLYDEAGIRANARAVREAFSWNPGFREYFAVKANPNPTLVGILAEEGCGCDCSSLTELMIARLLGITGEKIMFSSNDTPAEDFRLARELGAIVNFDDISHIPFFEEVAGPVGPVASCRFNPGGLFRLANGIMDSPGDSKYGMTEEQLFEAYRMLVARGCATLGLHAFLASNTHGNEYYPALARILFELAVRLHEETGAHVGFVNLSGGVGIPYRPDDEPCDIRAIGEGVRRAYEEVLVPAGMDDVAIYTEMGRFMMGPYGCLVTLALHEKRIYKDYLGVDASAVDLIRPAMYGAYHHITVMGQAGGPDKSSWPASRTYDVTGNLCENNDKFAVDRALPEVERGDLLVIHDTGAHGYSMGYNYNGRLRSAEVLLREDGSTELIRRAETPSDYFATLDVTKGQSLRNIK</sequence>
<feature type="domain" description="Orn/DAP/Arg decarboxylase 2 N-terminal" evidence="7">
    <location>
        <begin position="30"/>
        <end position="278"/>
    </location>
</feature>
<dbReference type="Pfam" id="PF02784">
    <property type="entry name" value="Orn_Arg_deC_N"/>
    <property type="match status" value="1"/>
</dbReference>
<dbReference type="Gene3D" id="3.20.20.10">
    <property type="entry name" value="Alanine racemase"/>
    <property type="match status" value="1"/>
</dbReference>
<dbReference type="InterPro" id="IPR000183">
    <property type="entry name" value="Orn/DAP/Arg_de-COase"/>
</dbReference>
<reference evidence="8 9" key="3">
    <citation type="submission" date="2023-06" db="EMBL/GenBank/DDBJ databases">
        <authorList>
            <person name="Zeman M."/>
            <person name="Kubasova T."/>
            <person name="Jahodarova E."/>
            <person name="Nykrynova M."/>
            <person name="Rychlik I."/>
        </authorList>
    </citation>
    <scope>NUCLEOTIDE SEQUENCE [LARGE SCALE GENOMIC DNA]</scope>
    <source>
        <strain evidence="8 9">153_Feed</strain>
    </source>
</reference>
<dbReference type="PANTHER" id="PTHR43727">
    <property type="entry name" value="DIAMINOPIMELATE DECARBOXYLASE"/>
    <property type="match status" value="1"/>
</dbReference>
<keyword evidence="9" id="KW-1185">Reference proteome</keyword>
<dbReference type="EC" id="4.1.1.20" evidence="8"/>
<dbReference type="InterPro" id="IPR022644">
    <property type="entry name" value="De-COase2_N"/>
</dbReference>
<evidence type="ECO:0000313" key="9">
    <source>
        <dbReference type="Proteomes" id="UP001529256"/>
    </source>
</evidence>
<dbReference type="Pfam" id="PF00278">
    <property type="entry name" value="Orn_DAP_Arg_deC"/>
    <property type="match status" value="1"/>
</dbReference>
<dbReference type="Gene3D" id="2.40.37.10">
    <property type="entry name" value="Lyase, Ornithine Decarboxylase, Chain A, domain 1"/>
    <property type="match status" value="1"/>
</dbReference>
<proteinExistence type="inferred from homology"/>
<reference evidence="9" key="2">
    <citation type="submission" date="2023-06" db="EMBL/GenBank/DDBJ databases">
        <title>Identification and characterization of horizontal gene transfer across gut microbiota members of farm animals based on homology search.</title>
        <authorList>
            <person name="Zeman M."/>
            <person name="Kubasova T."/>
            <person name="Jahodarova E."/>
            <person name="Nykrynova M."/>
            <person name="Rychlik I."/>
        </authorList>
    </citation>
    <scope>NUCLEOTIDE SEQUENCE [LARGE SCALE GENOMIC DNA]</scope>
    <source>
        <strain evidence="9">153_Feed</strain>
    </source>
</reference>
<keyword evidence="3" id="KW-0663">Pyridoxal phosphate</keyword>
<feature type="domain" description="Orn/DAP/Arg decarboxylase 2 C-terminal" evidence="6">
    <location>
        <begin position="280"/>
        <end position="374"/>
    </location>
</feature>
<evidence type="ECO:0000259" key="7">
    <source>
        <dbReference type="Pfam" id="PF02784"/>
    </source>
</evidence>
<reference evidence="8 9" key="1">
    <citation type="submission" date="2023-06" db="EMBL/GenBank/DDBJ databases">
        <title>Identification and characterization of horizontal gene transfer across gut microbiota members of farm animals based on homology search.</title>
        <authorList>
            <person name="Schwarzerova J."/>
            <person name="Nykrynova M."/>
            <person name="Jureckova K."/>
            <person name="Cejkova D."/>
            <person name="Rychlik I."/>
        </authorList>
    </citation>
    <scope>NUCLEOTIDE SEQUENCE [LARGE SCALE GENOMIC DNA]</scope>
    <source>
        <strain evidence="8 9">153_Feed</strain>
    </source>
</reference>
<evidence type="ECO:0000256" key="1">
    <source>
        <dbReference type="ARBA" id="ARBA00001933"/>
    </source>
</evidence>
<dbReference type="PANTHER" id="PTHR43727:SF2">
    <property type="entry name" value="GROUP IV DECARBOXYLASE"/>
    <property type="match status" value="1"/>
</dbReference>
<dbReference type="InterPro" id="IPR022643">
    <property type="entry name" value="De-COase2_C"/>
</dbReference>
<dbReference type="InterPro" id="IPR022653">
    <property type="entry name" value="De-COase2_pyr-phos_BS"/>
</dbReference>
<evidence type="ECO:0000256" key="4">
    <source>
        <dbReference type="ARBA" id="ARBA00023239"/>
    </source>
</evidence>
<accession>A0ABT7V1U8</accession>
<comment type="similarity">
    <text evidence="5">Belongs to the Orn/Lys/Arg decarboxylase class-II family.</text>
</comment>
<dbReference type="GO" id="GO:0008836">
    <property type="term" value="F:diaminopimelate decarboxylase activity"/>
    <property type="evidence" value="ECO:0007669"/>
    <property type="project" value="UniProtKB-EC"/>
</dbReference>
<evidence type="ECO:0000256" key="5">
    <source>
        <dbReference type="RuleBase" id="RU003737"/>
    </source>
</evidence>
<dbReference type="PRINTS" id="PR01179">
    <property type="entry name" value="ODADCRBXLASE"/>
</dbReference>
<evidence type="ECO:0000259" key="6">
    <source>
        <dbReference type="Pfam" id="PF00278"/>
    </source>
</evidence>
<dbReference type="SUPFAM" id="SSF51419">
    <property type="entry name" value="PLP-binding barrel"/>
    <property type="match status" value="1"/>
</dbReference>
<dbReference type="InterPro" id="IPR002986">
    <property type="entry name" value="DAP_deCOOHase_LysA"/>
</dbReference>
<dbReference type="SUPFAM" id="SSF50621">
    <property type="entry name" value="Alanine racemase C-terminal domain-like"/>
    <property type="match status" value="1"/>
</dbReference>
<dbReference type="CDD" id="cd06828">
    <property type="entry name" value="PLPDE_III_DapDC"/>
    <property type="match status" value="1"/>
</dbReference>
<evidence type="ECO:0000313" key="8">
    <source>
        <dbReference type="EMBL" id="MDM8270446.1"/>
    </source>
</evidence>
<comment type="cofactor">
    <cofactor evidence="1">
        <name>pyridoxal 5'-phosphate</name>
        <dbReference type="ChEBI" id="CHEBI:597326"/>
    </cofactor>
</comment>
<keyword evidence="2" id="KW-0210">Decarboxylase</keyword>